<name>A0AC34F375_9BILA</name>
<reference evidence="2" key="1">
    <citation type="submission" date="2022-11" db="UniProtKB">
        <authorList>
            <consortium name="WormBaseParasite"/>
        </authorList>
    </citation>
    <scope>IDENTIFICATION</scope>
</reference>
<organism evidence="1 2">
    <name type="scientific">Panagrolaimus sp. ES5</name>
    <dbReference type="NCBI Taxonomy" id="591445"/>
    <lineage>
        <taxon>Eukaryota</taxon>
        <taxon>Metazoa</taxon>
        <taxon>Ecdysozoa</taxon>
        <taxon>Nematoda</taxon>
        <taxon>Chromadorea</taxon>
        <taxon>Rhabditida</taxon>
        <taxon>Tylenchina</taxon>
        <taxon>Panagrolaimomorpha</taxon>
        <taxon>Panagrolaimoidea</taxon>
        <taxon>Panagrolaimidae</taxon>
        <taxon>Panagrolaimus</taxon>
    </lineage>
</organism>
<dbReference type="WBParaSite" id="ES5_v2.g11430.t1">
    <property type="protein sequence ID" value="ES5_v2.g11430.t1"/>
    <property type="gene ID" value="ES5_v2.g11430"/>
</dbReference>
<dbReference type="Proteomes" id="UP000887579">
    <property type="component" value="Unplaced"/>
</dbReference>
<evidence type="ECO:0000313" key="1">
    <source>
        <dbReference type="Proteomes" id="UP000887579"/>
    </source>
</evidence>
<sequence length="236" mass="27422">MFKPASKKPIISEKVPAPIIAAGDPSLPLPSQEVLRDLSKETALIHASDEKSNDQNINEYYNYFWCLRFSVGKVATNFSIFLLFFDAFNICIAFRIKYLSYQLLYFLSIFGPLALIFGVNVETYFNFAFVTTYFATTMRLLINGLHIWIYYEKMLESKETEEEYQRFVEIVTKENFTETIPSEIPSRDPNLFRTIYPFVVLMGICVIMIALQIWTLSVAIPRSHSWIKKKTTHSKK</sequence>
<protein>
    <submittedName>
        <fullName evidence="2">Ycf36</fullName>
    </submittedName>
</protein>
<evidence type="ECO:0000313" key="2">
    <source>
        <dbReference type="WBParaSite" id="ES5_v2.g11430.t1"/>
    </source>
</evidence>
<accession>A0AC34F375</accession>
<proteinExistence type="predicted"/>